<proteinExistence type="predicted"/>
<accession>A0ABP1CBF6</accession>
<sequence length="64" mass="6984">MCRVRPVVTVGIFLAHPAADFPGKISGRWNGEPSCLPNRWTRNARPFCRSCSPTSLAAPACMKP</sequence>
<reference evidence="1 2" key="1">
    <citation type="submission" date="2024-04" db="EMBL/GenBank/DDBJ databases">
        <authorList>
            <person name="Cremers G."/>
        </authorList>
    </citation>
    <scope>NUCLEOTIDE SEQUENCE [LARGE SCALE GENOMIC DNA]</scope>
    <source>
        <strain evidence="1">MeCH1-AG</strain>
    </source>
</reference>
<dbReference type="Proteomes" id="UP001497493">
    <property type="component" value="Chromosome"/>
</dbReference>
<organism evidence="1 2">
    <name type="scientific">Candidatus Methylocalor cossyra</name>
    <dbReference type="NCBI Taxonomy" id="3108543"/>
    <lineage>
        <taxon>Bacteria</taxon>
        <taxon>Pseudomonadati</taxon>
        <taxon>Pseudomonadota</taxon>
        <taxon>Gammaproteobacteria</taxon>
        <taxon>Methylococcales</taxon>
        <taxon>Methylococcaceae</taxon>
        <taxon>Candidatus Methylocalor</taxon>
    </lineage>
</organism>
<protein>
    <submittedName>
        <fullName evidence="1">Uncharacterized protein</fullName>
    </submittedName>
</protein>
<gene>
    <name evidence="1" type="ORF">MECH1_V1_2798</name>
</gene>
<dbReference type="EMBL" id="OZ026884">
    <property type="protein sequence ID" value="CAL1241574.1"/>
    <property type="molecule type" value="Genomic_DNA"/>
</dbReference>
<evidence type="ECO:0000313" key="1">
    <source>
        <dbReference type="EMBL" id="CAL1241574.1"/>
    </source>
</evidence>
<keyword evidence="2" id="KW-1185">Reference proteome</keyword>
<evidence type="ECO:0000313" key="2">
    <source>
        <dbReference type="Proteomes" id="UP001497493"/>
    </source>
</evidence>
<name>A0ABP1CBF6_9GAMM</name>